<keyword evidence="2 8" id="KW-0418">Kinase</keyword>
<dbReference type="Pfam" id="PF07730">
    <property type="entry name" value="HisKA_3"/>
    <property type="match status" value="1"/>
</dbReference>
<feature type="transmembrane region" description="Helical" evidence="6">
    <location>
        <begin position="366"/>
        <end position="383"/>
    </location>
</feature>
<reference evidence="8 9" key="1">
    <citation type="submission" date="2018-08" db="EMBL/GenBank/DDBJ databases">
        <title>Fibrisoma montanum sp. nov., isolated from Danxia mountain soil.</title>
        <authorList>
            <person name="Huang Y."/>
        </authorList>
    </citation>
    <scope>NUCLEOTIDE SEQUENCE [LARGE SCALE GENOMIC DNA]</scope>
    <source>
        <strain evidence="8 9">HYT19</strain>
    </source>
</reference>
<sequence>MKRLLFALCLLANAGLCQTHRIDSLKRVWNNLQHQPQVYRFDTLRFQAIKALMRAYMNTNMDSSLYFNDILITLCHKPGLQKELIYAYQYAGYIHQLKGDHYSSIQLNYKALVLAEKLKQHERAATSLQGLAHAYTSLKDYTRAIELCRKGLNILRQHPDSYVQASVLNTLGAVYREQNRLNEALSINQQLYKLAKAEKHIWYEAQALHIIGWIYKDMGNITKAVTYYENALIISRQLGNVDLETSILLHVADINFVQKDWSKALRNCYNARRIALRTKNSSIVAEADEILYKIFKQTGQAFKALKAHEDFVLLRDSLSKEKTKQRIEMLQAQYDNVQKTNALQQERVEKLKQINRSQRLIQIRNVLVLGTFTTLLIAALLLWNNRNLQSKNQEINNQRALLEAAKEELAHVNKTLEFRVEERTAELIQANQELVRKNEEIRAALYKGQTLERKRVAIELHDNLSSLLSAVNMSIQTINPQSLSGSEQDVYQNIKQLVQSAYSEVRNISHNILPAELEREGLVATLNSLVSRLNHSLLIRFSLDIVNLNDRLPVEIEFNVYSIVLELLNNAIKHAQPTSVTIGLVRTQIGIELTVMDDGIGLGNSQPKYGIGLQNIQTRLDSLGGTFDVLLSAMKGTHIHIKIPIETVRIDGNVRIN</sequence>
<feature type="repeat" description="TPR" evidence="4">
    <location>
        <begin position="205"/>
        <end position="238"/>
    </location>
</feature>
<dbReference type="PANTHER" id="PTHR24421">
    <property type="entry name" value="NITRATE/NITRITE SENSOR PROTEIN NARX-RELATED"/>
    <property type="match status" value="1"/>
</dbReference>
<evidence type="ECO:0000256" key="4">
    <source>
        <dbReference type="PROSITE-ProRule" id="PRU00339"/>
    </source>
</evidence>
<dbReference type="InterPro" id="IPR011990">
    <property type="entry name" value="TPR-like_helical_dom_sf"/>
</dbReference>
<dbReference type="InterPro" id="IPR011712">
    <property type="entry name" value="Sig_transdc_His_kin_sub3_dim/P"/>
</dbReference>
<dbReference type="Gene3D" id="1.20.5.1930">
    <property type="match status" value="1"/>
</dbReference>
<dbReference type="SMART" id="SM00028">
    <property type="entry name" value="TPR"/>
    <property type="match status" value="5"/>
</dbReference>
<name>A0A418MEQ9_9BACT</name>
<evidence type="ECO:0000313" key="8">
    <source>
        <dbReference type="EMBL" id="RIV25292.1"/>
    </source>
</evidence>
<dbReference type="Pfam" id="PF02518">
    <property type="entry name" value="HATPase_c"/>
    <property type="match status" value="1"/>
</dbReference>
<dbReference type="InterPro" id="IPR003594">
    <property type="entry name" value="HATPase_dom"/>
</dbReference>
<keyword evidence="6" id="KW-0812">Transmembrane</keyword>
<protein>
    <submittedName>
        <fullName evidence="8">Two-component sensor histidine kinase</fullName>
    </submittedName>
</protein>
<keyword evidence="4" id="KW-0802">TPR repeat</keyword>
<dbReference type="SUPFAM" id="SSF55874">
    <property type="entry name" value="ATPase domain of HSP90 chaperone/DNA topoisomerase II/histidine kinase"/>
    <property type="match status" value="1"/>
</dbReference>
<evidence type="ECO:0000256" key="3">
    <source>
        <dbReference type="ARBA" id="ARBA00023012"/>
    </source>
</evidence>
<accession>A0A418MEQ9</accession>
<dbReference type="AlphaFoldDB" id="A0A418MEQ9"/>
<dbReference type="RefSeq" id="WP_119667177.1">
    <property type="nucleotide sequence ID" value="NZ_QXED01000002.1"/>
</dbReference>
<dbReference type="Proteomes" id="UP000283523">
    <property type="component" value="Unassembled WGS sequence"/>
</dbReference>
<dbReference type="EMBL" id="QXED01000002">
    <property type="protein sequence ID" value="RIV25292.1"/>
    <property type="molecule type" value="Genomic_DNA"/>
</dbReference>
<dbReference type="SMART" id="SM00387">
    <property type="entry name" value="HATPase_c"/>
    <property type="match status" value="1"/>
</dbReference>
<dbReference type="GO" id="GO:0000155">
    <property type="term" value="F:phosphorelay sensor kinase activity"/>
    <property type="evidence" value="ECO:0007669"/>
    <property type="project" value="InterPro"/>
</dbReference>
<feature type="coiled-coil region" evidence="5">
    <location>
        <begin position="385"/>
        <end position="440"/>
    </location>
</feature>
<feature type="domain" description="Histidine kinase" evidence="7">
    <location>
        <begin position="459"/>
        <end position="647"/>
    </location>
</feature>
<dbReference type="GO" id="GO:0046983">
    <property type="term" value="F:protein dimerization activity"/>
    <property type="evidence" value="ECO:0007669"/>
    <property type="project" value="InterPro"/>
</dbReference>
<dbReference type="InterPro" id="IPR005467">
    <property type="entry name" value="His_kinase_dom"/>
</dbReference>
<dbReference type="OrthoDB" id="613934at2"/>
<keyword evidence="5" id="KW-0175">Coiled coil</keyword>
<dbReference type="PROSITE" id="PS50005">
    <property type="entry name" value="TPR"/>
    <property type="match status" value="1"/>
</dbReference>
<dbReference type="GO" id="GO:0016020">
    <property type="term" value="C:membrane"/>
    <property type="evidence" value="ECO:0007669"/>
    <property type="project" value="InterPro"/>
</dbReference>
<evidence type="ECO:0000256" key="2">
    <source>
        <dbReference type="ARBA" id="ARBA00022777"/>
    </source>
</evidence>
<keyword evidence="3" id="KW-0902">Two-component regulatory system</keyword>
<evidence type="ECO:0000256" key="5">
    <source>
        <dbReference type="SAM" id="Coils"/>
    </source>
</evidence>
<dbReference type="InterPro" id="IPR050482">
    <property type="entry name" value="Sensor_HK_TwoCompSys"/>
</dbReference>
<dbReference type="InterPro" id="IPR019734">
    <property type="entry name" value="TPR_rpt"/>
</dbReference>
<evidence type="ECO:0000313" key="9">
    <source>
        <dbReference type="Proteomes" id="UP000283523"/>
    </source>
</evidence>
<feature type="coiled-coil region" evidence="5">
    <location>
        <begin position="320"/>
        <end position="354"/>
    </location>
</feature>
<keyword evidence="6" id="KW-0472">Membrane</keyword>
<dbReference type="Gene3D" id="3.30.565.10">
    <property type="entry name" value="Histidine kinase-like ATPase, C-terminal domain"/>
    <property type="match status" value="1"/>
</dbReference>
<dbReference type="Pfam" id="PF13424">
    <property type="entry name" value="TPR_12"/>
    <property type="match status" value="1"/>
</dbReference>
<keyword evidence="1" id="KW-0808">Transferase</keyword>
<proteinExistence type="predicted"/>
<organism evidence="8 9">
    <name type="scientific">Fibrisoma montanum</name>
    <dbReference type="NCBI Taxonomy" id="2305895"/>
    <lineage>
        <taxon>Bacteria</taxon>
        <taxon>Pseudomonadati</taxon>
        <taxon>Bacteroidota</taxon>
        <taxon>Cytophagia</taxon>
        <taxon>Cytophagales</taxon>
        <taxon>Spirosomataceae</taxon>
        <taxon>Fibrisoma</taxon>
    </lineage>
</organism>
<dbReference type="PROSITE" id="PS50109">
    <property type="entry name" value="HIS_KIN"/>
    <property type="match status" value="1"/>
</dbReference>
<comment type="caution">
    <text evidence="8">The sequence shown here is derived from an EMBL/GenBank/DDBJ whole genome shotgun (WGS) entry which is preliminary data.</text>
</comment>
<evidence type="ECO:0000259" key="7">
    <source>
        <dbReference type="PROSITE" id="PS50109"/>
    </source>
</evidence>
<dbReference type="Pfam" id="PF13181">
    <property type="entry name" value="TPR_8"/>
    <property type="match status" value="1"/>
</dbReference>
<evidence type="ECO:0000256" key="6">
    <source>
        <dbReference type="SAM" id="Phobius"/>
    </source>
</evidence>
<dbReference type="CDD" id="cd16917">
    <property type="entry name" value="HATPase_UhpB-NarQ-NarX-like"/>
    <property type="match status" value="1"/>
</dbReference>
<evidence type="ECO:0000256" key="1">
    <source>
        <dbReference type="ARBA" id="ARBA00022679"/>
    </source>
</evidence>
<gene>
    <name evidence="8" type="ORF">DYU11_08270</name>
</gene>
<dbReference type="SUPFAM" id="SSF48452">
    <property type="entry name" value="TPR-like"/>
    <property type="match status" value="1"/>
</dbReference>
<dbReference type="Gene3D" id="1.25.40.10">
    <property type="entry name" value="Tetratricopeptide repeat domain"/>
    <property type="match status" value="1"/>
</dbReference>
<keyword evidence="6" id="KW-1133">Transmembrane helix</keyword>
<keyword evidence="9" id="KW-1185">Reference proteome</keyword>
<dbReference type="InterPro" id="IPR036890">
    <property type="entry name" value="HATPase_C_sf"/>
</dbReference>